<accession>A0A9P6N918</accession>
<organism evidence="2 3">
    <name type="scientific">Cronartium quercuum f. sp. fusiforme G11</name>
    <dbReference type="NCBI Taxonomy" id="708437"/>
    <lineage>
        <taxon>Eukaryota</taxon>
        <taxon>Fungi</taxon>
        <taxon>Dikarya</taxon>
        <taxon>Basidiomycota</taxon>
        <taxon>Pucciniomycotina</taxon>
        <taxon>Pucciniomycetes</taxon>
        <taxon>Pucciniales</taxon>
        <taxon>Coleosporiaceae</taxon>
        <taxon>Cronartium</taxon>
    </lineage>
</organism>
<dbReference type="AlphaFoldDB" id="A0A9P6N918"/>
<reference evidence="2" key="1">
    <citation type="submission" date="2013-11" db="EMBL/GenBank/DDBJ databases">
        <title>Genome sequence of the fusiform rust pathogen reveals effectors for host alternation and coevolution with pine.</title>
        <authorList>
            <consortium name="DOE Joint Genome Institute"/>
            <person name="Smith K."/>
            <person name="Pendleton A."/>
            <person name="Kubisiak T."/>
            <person name="Anderson C."/>
            <person name="Salamov A."/>
            <person name="Aerts A."/>
            <person name="Riley R."/>
            <person name="Clum A."/>
            <person name="Lindquist E."/>
            <person name="Ence D."/>
            <person name="Campbell M."/>
            <person name="Kronenberg Z."/>
            <person name="Feau N."/>
            <person name="Dhillon B."/>
            <person name="Hamelin R."/>
            <person name="Burleigh J."/>
            <person name="Smith J."/>
            <person name="Yandell M."/>
            <person name="Nelson C."/>
            <person name="Grigoriev I."/>
            <person name="Davis J."/>
        </authorList>
    </citation>
    <scope>NUCLEOTIDE SEQUENCE</scope>
    <source>
        <strain evidence="2">G11</strain>
    </source>
</reference>
<feature type="region of interest" description="Disordered" evidence="1">
    <location>
        <begin position="205"/>
        <end position="231"/>
    </location>
</feature>
<sequence length="231" mass="25635">MSTGTDRLIMENTTLSPHGSLSQSPAFLTIVGRPAWNFALFQSYSVDDSSGITVGSRKFRRTVLNLIGFSEIILHAFWGTDRWPSGLRRRLKDASGNPAVFGRGFESHSVQVFGSIAVSIPACHAGDPEVLAARISRKLTNTIKDLLAPLHTCNQYEPIGKDPQFVISDPAVKKKTQREQGLWHGCFFQYIDSTKRVSQTMHKVTQSPNKIWSPTKRPNNTAGSSLRKHTI</sequence>
<name>A0A9P6N918_9BASI</name>
<keyword evidence="3" id="KW-1185">Reference proteome</keyword>
<gene>
    <name evidence="2" type="ORF">CROQUDRAFT_97798</name>
</gene>
<dbReference type="Proteomes" id="UP000886653">
    <property type="component" value="Unassembled WGS sequence"/>
</dbReference>
<proteinExistence type="predicted"/>
<dbReference type="EMBL" id="MU167356">
    <property type="protein sequence ID" value="KAG0142196.1"/>
    <property type="molecule type" value="Genomic_DNA"/>
</dbReference>
<feature type="compositionally biased region" description="Polar residues" evidence="1">
    <location>
        <begin position="205"/>
        <end position="224"/>
    </location>
</feature>
<evidence type="ECO:0000313" key="3">
    <source>
        <dbReference type="Proteomes" id="UP000886653"/>
    </source>
</evidence>
<dbReference type="OrthoDB" id="5917269at2759"/>
<protein>
    <submittedName>
        <fullName evidence="2">Uncharacterized protein</fullName>
    </submittedName>
</protein>
<evidence type="ECO:0000313" key="2">
    <source>
        <dbReference type="EMBL" id="KAG0142196.1"/>
    </source>
</evidence>
<comment type="caution">
    <text evidence="2">The sequence shown here is derived from an EMBL/GenBank/DDBJ whole genome shotgun (WGS) entry which is preliminary data.</text>
</comment>
<evidence type="ECO:0000256" key="1">
    <source>
        <dbReference type="SAM" id="MobiDB-lite"/>
    </source>
</evidence>